<organism evidence="1 2">
    <name type="scientific">Anisodus acutangulus</name>
    <dbReference type="NCBI Taxonomy" id="402998"/>
    <lineage>
        <taxon>Eukaryota</taxon>
        <taxon>Viridiplantae</taxon>
        <taxon>Streptophyta</taxon>
        <taxon>Embryophyta</taxon>
        <taxon>Tracheophyta</taxon>
        <taxon>Spermatophyta</taxon>
        <taxon>Magnoliopsida</taxon>
        <taxon>eudicotyledons</taxon>
        <taxon>Gunneridae</taxon>
        <taxon>Pentapetalae</taxon>
        <taxon>asterids</taxon>
        <taxon>lamiids</taxon>
        <taxon>Solanales</taxon>
        <taxon>Solanaceae</taxon>
        <taxon>Solanoideae</taxon>
        <taxon>Hyoscyameae</taxon>
        <taxon>Anisodus</taxon>
    </lineage>
</organism>
<keyword evidence="2" id="KW-1185">Reference proteome</keyword>
<dbReference type="AlphaFoldDB" id="A0A9Q1LTP8"/>
<dbReference type="Proteomes" id="UP001152561">
    <property type="component" value="Unassembled WGS sequence"/>
</dbReference>
<comment type="caution">
    <text evidence="1">The sequence shown here is derived from an EMBL/GenBank/DDBJ whole genome shotgun (WGS) entry which is preliminary data.</text>
</comment>
<evidence type="ECO:0000313" key="1">
    <source>
        <dbReference type="EMBL" id="KAJ8542124.1"/>
    </source>
</evidence>
<accession>A0A9Q1LTP8</accession>
<evidence type="ECO:0000313" key="2">
    <source>
        <dbReference type="Proteomes" id="UP001152561"/>
    </source>
</evidence>
<dbReference type="EMBL" id="JAJAGQ010000015">
    <property type="protein sequence ID" value="KAJ8542124.1"/>
    <property type="molecule type" value="Genomic_DNA"/>
</dbReference>
<name>A0A9Q1LTP8_9SOLA</name>
<protein>
    <submittedName>
        <fullName evidence="1">Uncharacterized protein</fullName>
    </submittedName>
</protein>
<sequence length="111" mass="12864">MDSSVEQTMTIEDRLAEIQRSFQKLEDKLSGKWVKSKESCEYYCKSCSSGRYYRSKREDLRLCWQCFKNGAIMPPYSPVYTGKGDLSLRLTESFTNESVTLRLHSAITIAR</sequence>
<gene>
    <name evidence="1" type="ORF">K7X08_016990</name>
</gene>
<reference evidence="2" key="1">
    <citation type="journal article" date="2023" name="Proc. Natl. Acad. Sci. U.S.A.">
        <title>Genomic and structural basis for evolution of tropane alkaloid biosynthesis.</title>
        <authorList>
            <person name="Wanga Y.-J."/>
            <person name="Taina T."/>
            <person name="Yua J.-Y."/>
            <person name="Lia J."/>
            <person name="Xua B."/>
            <person name="Chenc J."/>
            <person name="D'Auriad J.C."/>
            <person name="Huanga J.-P."/>
            <person name="Huanga S.-X."/>
        </authorList>
    </citation>
    <scope>NUCLEOTIDE SEQUENCE [LARGE SCALE GENOMIC DNA]</scope>
    <source>
        <strain evidence="2">cv. KIB-2019</strain>
    </source>
</reference>
<proteinExistence type="predicted"/>